<dbReference type="OrthoDB" id="5608210at2"/>
<name>A0A212AFN2_9RHOB</name>
<dbReference type="EMBL" id="NIPW01000005">
    <property type="protein sequence ID" value="OWJ80310.1"/>
    <property type="molecule type" value="Genomic_DNA"/>
</dbReference>
<comment type="caution">
    <text evidence="2">The sequence shown here is derived from an EMBL/GenBank/DDBJ whole genome shotgun (WGS) entry which is preliminary data.</text>
</comment>
<keyword evidence="1" id="KW-0472">Membrane</keyword>
<evidence type="ECO:0000256" key="1">
    <source>
        <dbReference type="SAM" id="Phobius"/>
    </source>
</evidence>
<dbReference type="RefSeq" id="WP_088214142.1">
    <property type="nucleotide sequence ID" value="NZ_NIPW01000005.1"/>
</dbReference>
<sequence>MRRLALLWFLWVAGLTGLAAATVDYTVEPPRGYGWWLGDRLVHRALLVPPEGFGIDRASLPAPRAAAYWLDLVDVVVEELTVNGHAAWRVTTEWQNFYAALEPSRQQVPGYRLRFLARDGSGRVEEAEIPGWDFVTSPIRPILAPSAIASMQPDVGVRPLATLPLFRGAAGFGLFALLALSGMAWQQGWWPFHRRAERPLTRALRQVRRAGDARTQALALHRGLNGANGGPLLASDLDGFLTRHPEFEGLRAELRGFFDASARMFYGDGSGEGAEALPLARSLARREGGRA</sequence>
<keyword evidence="1" id="KW-1133">Transmembrane helix</keyword>
<accession>A0A212AFN2</accession>
<feature type="transmembrane region" description="Helical" evidence="1">
    <location>
        <begin position="165"/>
        <end position="185"/>
    </location>
</feature>
<dbReference type="Proteomes" id="UP000196878">
    <property type="component" value="Unassembled WGS sequence"/>
</dbReference>
<protein>
    <submittedName>
        <fullName evidence="2">Nonribosomal peptide synthetase MxaA</fullName>
    </submittedName>
</protein>
<evidence type="ECO:0000313" key="3">
    <source>
        <dbReference type="Proteomes" id="UP000196878"/>
    </source>
</evidence>
<organism evidence="2 3">
    <name type="scientific">Haematobacter genomosp. 1</name>
    <dbReference type="NCBI Taxonomy" id="366618"/>
    <lineage>
        <taxon>Bacteria</taxon>
        <taxon>Pseudomonadati</taxon>
        <taxon>Pseudomonadota</taxon>
        <taxon>Alphaproteobacteria</taxon>
        <taxon>Rhodobacterales</taxon>
        <taxon>Paracoccaceae</taxon>
        <taxon>Haematobacter</taxon>
    </lineage>
</organism>
<keyword evidence="3" id="KW-1185">Reference proteome</keyword>
<dbReference type="AlphaFoldDB" id="A0A212AFN2"/>
<evidence type="ECO:0000313" key="2">
    <source>
        <dbReference type="EMBL" id="OWJ80310.1"/>
    </source>
</evidence>
<reference evidence="2 3" key="1">
    <citation type="submission" date="2016-12" db="EMBL/GenBank/DDBJ databases">
        <title>Comparison of Traditional DNA-DNA Hybridization with In Silico Genomic Analysis.</title>
        <authorList>
            <person name="Nicholson A.C."/>
            <person name="Humrighouse B.W."/>
            <person name="Graziano J."/>
            <person name="Lasker B."/>
            <person name="Whitney A.M."/>
            <person name="Mcquiston J.R."/>
        </authorList>
    </citation>
    <scope>NUCLEOTIDE SEQUENCE [LARGE SCALE GENOMIC DNA]</scope>
    <source>
        <strain evidence="2 3">H2240</strain>
    </source>
</reference>
<gene>
    <name evidence="2" type="ORF">CDV49_03300</name>
</gene>
<keyword evidence="1" id="KW-0812">Transmembrane</keyword>
<proteinExistence type="predicted"/>